<dbReference type="Gene3D" id="3.40.50.300">
    <property type="entry name" value="P-loop containing nucleotide triphosphate hydrolases"/>
    <property type="match status" value="2"/>
</dbReference>
<dbReference type="PANTHER" id="PTHR45916">
    <property type="entry name" value="STRUCTURAL MAINTENANCE OF CHROMOSOMES PROTEIN 5"/>
    <property type="match status" value="1"/>
</dbReference>
<evidence type="ECO:0000256" key="5">
    <source>
        <dbReference type="SAM" id="MobiDB-lite"/>
    </source>
</evidence>
<dbReference type="InterPro" id="IPR003395">
    <property type="entry name" value="RecF/RecN/SMC_N"/>
</dbReference>
<feature type="region of interest" description="Disordered" evidence="5">
    <location>
        <begin position="499"/>
        <end position="520"/>
    </location>
</feature>
<dbReference type="EMBL" id="JAPQKT010000001">
    <property type="protein sequence ID" value="KAJ5241964.1"/>
    <property type="molecule type" value="Genomic_DNA"/>
</dbReference>
<dbReference type="RefSeq" id="XP_056504968.1">
    <property type="nucleotide sequence ID" value="XM_056639211.1"/>
</dbReference>
<comment type="caution">
    <text evidence="7">The sequence shown here is derived from an EMBL/GenBank/DDBJ whole genome shotgun (WGS) entry which is preliminary data.</text>
</comment>
<dbReference type="AlphaFoldDB" id="A0A9W9PET5"/>
<dbReference type="Proteomes" id="UP001147733">
    <property type="component" value="Unassembled WGS sequence"/>
</dbReference>
<comment type="similarity">
    <text evidence="1">Belongs to the SMC family. SMC5 subfamily.</text>
</comment>
<feature type="compositionally biased region" description="Acidic residues" evidence="5">
    <location>
        <begin position="62"/>
        <end position="80"/>
    </location>
</feature>
<evidence type="ECO:0000256" key="1">
    <source>
        <dbReference type="ARBA" id="ARBA00010171"/>
    </source>
</evidence>
<feature type="compositionally biased region" description="Polar residues" evidence="5">
    <location>
        <begin position="505"/>
        <end position="520"/>
    </location>
</feature>
<dbReference type="GO" id="GO:0003697">
    <property type="term" value="F:single-stranded DNA binding"/>
    <property type="evidence" value="ECO:0007669"/>
    <property type="project" value="TreeGrafter"/>
</dbReference>
<protein>
    <recommendedName>
        <fullName evidence="2">Structural maintenance of chromosomes protein 5</fullName>
    </recommendedName>
</protein>
<feature type="compositionally biased region" description="Acidic residues" evidence="5">
    <location>
        <begin position="41"/>
        <end position="55"/>
    </location>
</feature>
<feature type="region of interest" description="Disordered" evidence="5">
    <location>
        <begin position="1"/>
        <end position="80"/>
    </location>
</feature>
<dbReference type="InterPro" id="IPR027417">
    <property type="entry name" value="P-loop_NTPase"/>
</dbReference>
<evidence type="ECO:0000259" key="6">
    <source>
        <dbReference type="Pfam" id="PF02463"/>
    </source>
</evidence>
<evidence type="ECO:0000256" key="4">
    <source>
        <dbReference type="SAM" id="Coils"/>
    </source>
</evidence>
<dbReference type="Pfam" id="PF02463">
    <property type="entry name" value="SMC_N"/>
    <property type="match status" value="1"/>
</dbReference>
<evidence type="ECO:0000256" key="3">
    <source>
        <dbReference type="ARBA" id="ARBA00023054"/>
    </source>
</evidence>
<evidence type="ECO:0000313" key="8">
    <source>
        <dbReference type="Proteomes" id="UP001147733"/>
    </source>
</evidence>
<dbReference type="GO" id="GO:0000724">
    <property type="term" value="P:double-strand break repair via homologous recombination"/>
    <property type="evidence" value="ECO:0007669"/>
    <property type="project" value="TreeGrafter"/>
</dbReference>
<evidence type="ECO:0000313" key="7">
    <source>
        <dbReference type="EMBL" id="KAJ5241964.1"/>
    </source>
</evidence>
<proteinExistence type="inferred from homology"/>
<reference evidence="7" key="2">
    <citation type="journal article" date="2023" name="IMA Fungus">
        <title>Comparative genomic study of the Penicillium genus elucidates a diverse pangenome and 15 lateral gene transfer events.</title>
        <authorList>
            <person name="Petersen C."/>
            <person name="Sorensen T."/>
            <person name="Nielsen M.R."/>
            <person name="Sondergaard T.E."/>
            <person name="Sorensen J.L."/>
            <person name="Fitzpatrick D.A."/>
            <person name="Frisvad J.C."/>
            <person name="Nielsen K.L."/>
        </authorList>
    </citation>
    <scope>NUCLEOTIDE SEQUENCE</scope>
    <source>
        <strain evidence="7">IBT 23319</strain>
    </source>
</reference>
<dbReference type="OrthoDB" id="10254973at2759"/>
<accession>A0A9W9PET5</accession>
<feature type="domain" description="RecF/RecN/SMC N-terminal" evidence="6">
    <location>
        <begin position="107"/>
        <end position="1100"/>
    </location>
</feature>
<feature type="region of interest" description="Disordered" evidence="5">
    <location>
        <begin position="1180"/>
        <end position="1202"/>
    </location>
</feature>
<keyword evidence="3 4" id="KW-0175">Coiled coil</keyword>
<dbReference type="PANTHER" id="PTHR45916:SF1">
    <property type="entry name" value="STRUCTURAL MAINTENANCE OF CHROMOSOMES PROTEIN 5"/>
    <property type="match status" value="1"/>
</dbReference>
<evidence type="ECO:0000256" key="2">
    <source>
        <dbReference type="ARBA" id="ARBA00018687"/>
    </source>
</evidence>
<gene>
    <name evidence="7" type="ORF">N7469_000291</name>
</gene>
<dbReference type="GO" id="GO:0005634">
    <property type="term" value="C:nucleus"/>
    <property type="evidence" value="ECO:0007669"/>
    <property type="project" value="TreeGrafter"/>
</dbReference>
<organism evidence="7 8">
    <name type="scientific">Penicillium citrinum</name>
    <dbReference type="NCBI Taxonomy" id="5077"/>
    <lineage>
        <taxon>Eukaryota</taxon>
        <taxon>Fungi</taxon>
        <taxon>Dikarya</taxon>
        <taxon>Ascomycota</taxon>
        <taxon>Pezizomycotina</taxon>
        <taxon>Eurotiomycetes</taxon>
        <taxon>Eurotiomycetidae</taxon>
        <taxon>Eurotiales</taxon>
        <taxon>Aspergillaceae</taxon>
        <taxon>Penicillium</taxon>
    </lineage>
</organism>
<sequence>MSARRSVPQRRHHEDSEDEEESDSSHPTSTSISKRARLTPAEDDSHDDESSDEDNGGNAQEGEGESDDDGEQSETSEDMDVAGAKAIARQPVVDHGVGPGGYKPGAIVRIKVTNFVTYTSAEFFPGPKLNMVIGPNGTGKSTLVCAICLGLGWGPQHLGRAKEAGEFVKHGCREATIEIELAGRPKLSHNPVVTRTIKRDGGNKGSFTLNGRASSNKEVRQLAQSFAIQVDNLCQFLPQDKVAEFAALTPIELLHSTQRAAAGPEMVEWHDGLKKLRGEQKRIELANRADRETLKNLEDRQETQREVVERMRERDVIKQKMELLELVRPVVEYRDYHKEFSVLKDRKAAVDQAYDRLKEELEPAMQSLNRKQDYAEKITAAKQYRKERMQQLSRIATTRAEKIKELEDAIKELGNDIEGERKSGQKHKQEATKVQQDINRLRRRQEEEAVEFDPEVYNERLKEKRLEKRALEAKRDEITARRDPLVQQLRSLQSKIENSEHQLQHLDSATGKQESKLQNASSDSLKAWRWVRDNQDKFEKEVFGPPIITCSVADPKYADAMESLLQRTDFFTFTVQTRNDFRTLQRHLVGQLKLSDISIRTCSASLDSMTTPDLDIRSLGFDGWAKDFLSGPDPVIAMLCMEKQLNKTPVGLREISEAAFERMENGPLNSWVSGKNSYLVTRRREYGPGAQSTRVRPVKPAQAWTSKPADASLKQRCLEEIRRSKMEYSELESNMQEEKEEATRVATTFRELQKEYNAIEAEKSAKQTEHTQWRAIPEKLAQQEQKLKSFHELFAEVRERVHGIRNRQDEKAVEKAEATIAYADAVDDLRKAYEEFMKAEMLHLEANSDVQTLRTRHADFAKLLEDKRLEALRVSNEFKEATRRGRDMLKRAKEVTLQARPLEGGSEALESISAPDYNIDQLNADIDSKKAELEFTHGGNENMVQEFEHRERQIDKLRRKLSDLDKKLNDLSGAIDEVRQRWEPRLDALISKISAAFSDSFARIGCAGQVSLDKVKAEPGPNDETSPEYEYDQWSIEIHVKFRENEQLALLNAHRQSGGERAVSTIFYLMALQSLSASPFRVVDEINQGMDPRNERMVHGRLVDIACASSEGDTDEQGNAIGGGGGGQYFLITPKLLSGLAYKPGMRVLCIYSGEHMPQDYPKLDFSLAVRNMKAIAAQSGRSVGSDTAQGTASQQHVDVYA</sequence>
<feature type="coiled-coil region" evidence="4">
    <location>
        <begin position="714"/>
        <end position="800"/>
    </location>
</feature>
<feature type="coiled-coil region" evidence="4">
    <location>
        <begin position="940"/>
        <end position="981"/>
    </location>
</feature>
<dbReference type="GeneID" id="81378378"/>
<dbReference type="GO" id="GO:0030915">
    <property type="term" value="C:Smc5-Smc6 complex"/>
    <property type="evidence" value="ECO:0007669"/>
    <property type="project" value="TreeGrafter"/>
</dbReference>
<keyword evidence="8" id="KW-1185">Reference proteome</keyword>
<name>A0A9W9PET5_PENCI</name>
<reference evidence="7" key="1">
    <citation type="submission" date="2022-11" db="EMBL/GenBank/DDBJ databases">
        <authorList>
            <person name="Petersen C."/>
        </authorList>
    </citation>
    <scope>NUCLEOTIDE SEQUENCE</scope>
    <source>
        <strain evidence="7">IBT 23319</strain>
    </source>
</reference>
<dbReference type="SUPFAM" id="SSF52540">
    <property type="entry name" value="P-loop containing nucleoside triphosphate hydrolases"/>
    <property type="match status" value="1"/>
</dbReference>